<name>A0A9W6Z904_9STRA</name>
<dbReference type="Pfam" id="PF01156">
    <property type="entry name" value="IU_nuc_hydro"/>
    <property type="match status" value="1"/>
</dbReference>
<organism evidence="3 4">
    <name type="scientific">Triparma retinervis</name>
    <dbReference type="NCBI Taxonomy" id="2557542"/>
    <lineage>
        <taxon>Eukaryota</taxon>
        <taxon>Sar</taxon>
        <taxon>Stramenopiles</taxon>
        <taxon>Ochrophyta</taxon>
        <taxon>Bolidophyceae</taxon>
        <taxon>Parmales</taxon>
        <taxon>Triparmaceae</taxon>
        <taxon>Triparma</taxon>
    </lineage>
</organism>
<feature type="domain" description="Inosine/uridine-preferring nucleoside hydrolase" evidence="2">
    <location>
        <begin position="10"/>
        <end position="326"/>
    </location>
</feature>
<dbReference type="PANTHER" id="PTHR46190:SF1">
    <property type="entry name" value="SI:CH211-201H21.5"/>
    <property type="match status" value="1"/>
</dbReference>
<evidence type="ECO:0000313" key="4">
    <source>
        <dbReference type="Proteomes" id="UP001165082"/>
    </source>
</evidence>
<dbReference type="InterPro" id="IPR036452">
    <property type="entry name" value="Ribo_hydro-like"/>
</dbReference>
<keyword evidence="4" id="KW-1185">Reference proteome</keyword>
<reference evidence="3" key="1">
    <citation type="submission" date="2022-07" db="EMBL/GenBank/DDBJ databases">
        <title>Genome analysis of Parmales, a sister group of diatoms, reveals the evolutionary specialization of diatoms from phago-mixotrophs to photoautotrophs.</title>
        <authorList>
            <person name="Ban H."/>
            <person name="Sato S."/>
            <person name="Yoshikawa S."/>
            <person name="Kazumasa Y."/>
            <person name="Nakamura Y."/>
            <person name="Ichinomiya M."/>
            <person name="Saitoh K."/>
            <person name="Sato N."/>
            <person name="Blanc-Mathieu R."/>
            <person name="Endo H."/>
            <person name="Kuwata A."/>
            <person name="Ogata H."/>
        </authorList>
    </citation>
    <scope>NUCLEOTIDE SEQUENCE</scope>
</reference>
<comment type="caution">
    <text evidence="3">The sequence shown here is derived from an EMBL/GenBank/DDBJ whole genome shotgun (WGS) entry which is preliminary data.</text>
</comment>
<dbReference type="EMBL" id="BRXZ01000540">
    <property type="protein sequence ID" value="GMH46793.1"/>
    <property type="molecule type" value="Genomic_DNA"/>
</dbReference>
<sequence length="348" mass="36953">MTSQRKQKWLWVDSDAGVDDAVALCAALKLQKEWGYRCKGISTSFGNTSAENVNVNVRKVMASCVKDGAGECPIHAGAVGGLKGETADASYFHGKDGLGDAGLEDPVEMALDERGAVEGLIGVGEEAKREGAELVVVTIGPLTNLAQAMMEGGGGGWMGGVERLVVMGGCGNAHGNATRVAEFNVKADVTAAAHVFEHWRGQMTVVSWDLCCGNPIPWRAFHEAVSKEHHEGEVGRFLKAICRDIYSSEKDADKRSGEGAVICDFLAVACAIDRAVVRGREMVNVEVETGGGITEGMTVVDWGCYDGVEGREKSVEWVKELDMEKAIEMLGATVRGGVGGVECNTREV</sequence>
<dbReference type="GO" id="GO:0016799">
    <property type="term" value="F:hydrolase activity, hydrolyzing N-glycosyl compounds"/>
    <property type="evidence" value="ECO:0007669"/>
    <property type="project" value="InterPro"/>
</dbReference>
<evidence type="ECO:0000256" key="1">
    <source>
        <dbReference type="ARBA" id="ARBA00009176"/>
    </source>
</evidence>
<dbReference type="InterPro" id="IPR001910">
    <property type="entry name" value="Inosine/uridine_hydrolase_dom"/>
</dbReference>
<dbReference type="InterPro" id="IPR052775">
    <property type="entry name" value="IUN_hydrolase"/>
</dbReference>
<dbReference type="PANTHER" id="PTHR46190">
    <property type="entry name" value="SI:CH211-201H21.5-RELATED"/>
    <property type="match status" value="1"/>
</dbReference>
<dbReference type="AlphaFoldDB" id="A0A9W6Z904"/>
<evidence type="ECO:0000259" key="2">
    <source>
        <dbReference type="Pfam" id="PF01156"/>
    </source>
</evidence>
<protein>
    <recommendedName>
        <fullName evidence="2">Inosine/uridine-preferring nucleoside hydrolase domain-containing protein</fullName>
    </recommendedName>
</protein>
<comment type="similarity">
    <text evidence="1">Belongs to the IUNH family.</text>
</comment>
<gene>
    <name evidence="3" type="ORF">TrRE_jg2973</name>
</gene>
<dbReference type="OrthoDB" id="186496at2759"/>
<evidence type="ECO:0000313" key="3">
    <source>
        <dbReference type="EMBL" id="GMH46793.1"/>
    </source>
</evidence>
<accession>A0A9W6Z904</accession>
<proteinExistence type="inferred from homology"/>
<dbReference type="Proteomes" id="UP001165082">
    <property type="component" value="Unassembled WGS sequence"/>
</dbReference>
<dbReference type="SUPFAM" id="SSF53590">
    <property type="entry name" value="Nucleoside hydrolase"/>
    <property type="match status" value="1"/>
</dbReference>
<dbReference type="Gene3D" id="3.90.245.10">
    <property type="entry name" value="Ribonucleoside hydrolase-like"/>
    <property type="match status" value="1"/>
</dbReference>